<feature type="transmembrane region" description="Helical" evidence="1">
    <location>
        <begin position="145"/>
        <end position="168"/>
    </location>
</feature>
<keyword evidence="1" id="KW-0472">Membrane</keyword>
<protein>
    <recommendedName>
        <fullName evidence="4">Tandem five-TM protein</fullName>
    </recommendedName>
</protein>
<dbReference type="AlphaFoldDB" id="A0A0U2VWE3"/>
<dbReference type="Proteomes" id="UP000067523">
    <property type="component" value="Chromosome"/>
</dbReference>
<dbReference type="KEGG" id="erx:ATZ35_10695"/>
<keyword evidence="1" id="KW-0812">Transmembrane</keyword>
<evidence type="ECO:0000313" key="2">
    <source>
        <dbReference type="EMBL" id="ALS37604.1"/>
    </source>
</evidence>
<proteinExistence type="predicted"/>
<feature type="transmembrane region" description="Helical" evidence="1">
    <location>
        <begin position="95"/>
        <end position="114"/>
    </location>
</feature>
<dbReference type="RefSeq" id="WP_208927243.1">
    <property type="nucleotide sequence ID" value="NZ_CP013655.1"/>
</dbReference>
<reference evidence="3" key="1">
    <citation type="submission" date="2015-12" db="EMBL/GenBank/DDBJ databases">
        <authorList>
            <person name="Lauer A."/>
            <person name="Humrighouse B."/>
            <person name="Loparev V."/>
            <person name="Shewmaker P.L."/>
            <person name="Whitney A.M."/>
            <person name="McLaughlin R.W."/>
        </authorList>
    </citation>
    <scope>NUCLEOTIDE SEQUENCE [LARGE SCALE GENOMIC DNA]</scope>
    <source>
        <strain evidence="3">LMG 26678</strain>
    </source>
</reference>
<evidence type="ECO:0000313" key="3">
    <source>
        <dbReference type="Proteomes" id="UP000067523"/>
    </source>
</evidence>
<feature type="transmembrane region" description="Helical" evidence="1">
    <location>
        <begin position="64"/>
        <end position="83"/>
    </location>
</feature>
<organism evidence="2 3">
    <name type="scientific">Enterococcus rotai</name>
    <dbReference type="NCBI Taxonomy" id="118060"/>
    <lineage>
        <taxon>Bacteria</taxon>
        <taxon>Bacillati</taxon>
        <taxon>Bacillota</taxon>
        <taxon>Bacilli</taxon>
        <taxon>Lactobacillales</taxon>
        <taxon>Enterococcaceae</taxon>
        <taxon>Enterococcus</taxon>
    </lineage>
</organism>
<accession>A0A0U2VWE3</accession>
<dbReference type="InterPro" id="IPR005915">
    <property type="entry name" value="Tandem_5TM"/>
</dbReference>
<dbReference type="NCBIfam" id="TIGR01218">
    <property type="entry name" value="Gpos_tandem_5TM"/>
    <property type="match status" value="1"/>
</dbReference>
<dbReference type="STRING" id="118060.ATZ35_10695"/>
<evidence type="ECO:0008006" key="4">
    <source>
        <dbReference type="Google" id="ProtNLM"/>
    </source>
</evidence>
<dbReference type="EMBL" id="CP013655">
    <property type="protein sequence ID" value="ALS37604.1"/>
    <property type="molecule type" value="Genomic_DNA"/>
</dbReference>
<sequence>MIEKTTNKRYKHFNYKNESILLDMDSNKITWFFPFLVWFLPVKGYRNTPLPSDKTGEKKTKGGIVFSIPILSIILIRLTDGGFGDLSKLSNYREIIMVILFSSMILVYLIRYFWRYKKNNLLMQDKEIVYLKFSFNKGIIGKYEYIYKVFILTIVCYGIVIFFSSYFINDYPNIIILPLILLVEYFLLIINTTIAHPEKDCTFVVTKEKK</sequence>
<evidence type="ECO:0000256" key="1">
    <source>
        <dbReference type="SAM" id="Phobius"/>
    </source>
</evidence>
<gene>
    <name evidence="2" type="ORF">ATZ35_10695</name>
</gene>
<keyword evidence="1" id="KW-1133">Transmembrane helix</keyword>
<name>A0A0U2VWE3_9ENTE</name>
<feature type="transmembrane region" description="Helical" evidence="1">
    <location>
        <begin position="174"/>
        <end position="194"/>
    </location>
</feature>
<dbReference type="Pfam" id="PF04276">
    <property type="entry name" value="DUF443"/>
    <property type="match status" value="1"/>
</dbReference>
<keyword evidence="3" id="KW-1185">Reference proteome</keyword>